<protein>
    <submittedName>
        <fullName evidence="1">Uncharacterized protein</fullName>
    </submittedName>
</protein>
<proteinExistence type="predicted"/>
<keyword evidence="2" id="KW-1185">Reference proteome</keyword>
<evidence type="ECO:0000313" key="2">
    <source>
        <dbReference type="Proteomes" id="UP000738349"/>
    </source>
</evidence>
<sequence length="207" mass="23260">MKSHAKGRAIREHCIQRAFAFLIWNVAGFPSWTYEIEIELLLWEWRATVSPKARHWSRSRSFLLALSCPRAANGEYPRCCLPRPSHPSNPPASQMGRSPCSGPSGLVRGSSVTVRDYWMQRPLPGCHRIPTPREMTSPWAQAFFPLRPSPKLHRASAWQRPNPGGHFVSFPFCSLFPVGTRCGGHWPVGGPMLIPPMTRLDGILTNP</sequence>
<evidence type="ECO:0000313" key="1">
    <source>
        <dbReference type="EMBL" id="KAH7161643.1"/>
    </source>
</evidence>
<dbReference type="EMBL" id="JAGMUV010000004">
    <property type="protein sequence ID" value="KAH7161643.1"/>
    <property type="molecule type" value="Genomic_DNA"/>
</dbReference>
<name>A0A9P9FIM9_9HYPO</name>
<comment type="caution">
    <text evidence="1">The sequence shown here is derived from an EMBL/GenBank/DDBJ whole genome shotgun (WGS) entry which is preliminary data.</text>
</comment>
<dbReference type="AlphaFoldDB" id="A0A9P9FIM9"/>
<organism evidence="1 2">
    <name type="scientific">Dactylonectria macrodidyma</name>
    <dbReference type="NCBI Taxonomy" id="307937"/>
    <lineage>
        <taxon>Eukaryota</taxon>
        <taxon>Fungi</taxon>
        <taxon>Dikarya</taxon>
        <taxon>Ascomycota</taxon>
        <taxon>Pezizomycotina</taxon>
        <taxon>Sordariomycetes</taxon>
        <taxon>Hypocreomycetidae</taxon>
        <taxon>Hypocreales</taxon>
        <taxon>Nectriaceae</taxon>
        <taxon>Dactylonectria</taxon>
    </lineage>
</organism>
<accession>A0A9P9FIM9</accession>
<dbReference type="Proteomes" id="UP000738349">
    <property type="component" value="Unassembled WGS sequence"/>
</dbReference>
<reference evidence="1" key="1">
    <citation type="journal article" date="2021" name="Nat. Commun.">
        <title>Genetic determinants of endophytism in the Arabidopsis root mycobiome.</title>
        <authorList>
            <person name="Mesny F."/>
            <person name="Miyauchi S."/>
            <person name="Thiergart T."/>
            <person name="Pickel B."/>
            <person name="Atanasova L."/>
            <person name="Karlsson M."/>
            <person name="Huettel B."/>
            <person name="Barry K.W."/>
            <person name="Haridas S."/>
            <person name="Chen C."/>
            <person name="Bauer D."/>
            <person name="Andreopoulos W."/>
            <person name="Pangilinan J."/>
            <person name="LaButti K."/>
            <person name="Riley R."/>
            <person name="Lipzen A."/>
            <person name="Clum A."/>
            <person name="Drula E."/>
            <person name="Henrissat B."/>
            <person name="Kohler A."/>
            <person name="Grigoriev I.V."/>
            <person name="Martin F.M."/>
            <person name="Hacquard S."/>
        </authorList>
    </citation>
    <scope>NUCLEOTIDE SEQUENCE</scope>
    <source>
        <strain evidence="1">MPI-CAGE-AT-0147</strain>
    </source>
</reference>
<gene>
    <name evidence="1" type="ORF">EDB81DRAFT_351223</name>
</gene>